<name>A0A6C0KEK3_9ZZZZ</name>
<dbReference type="EMBL" id="MN740866">
    <property type="protein sequence ID" value="QHU15576.1"/>
    <property type="molecule type" value="Genomic_DNA"/>
</dbReference>
<organism evidence="1">
    <name type="scientific">viral metagenome</name>
    <dbReference type="NCBI Taxonomy" id="1070528"/>
    <lineage>
        <taxon>unclassified sequences</taxon>
        <taxon>metagenomes</taxon>
        <taxon>organismal metagenomes</taxon>
    </lineage>
</organism>
<dbReference type="AlphaFoldDB" id="A0A6C0KEK3"/>
<accession>A0A6C0KEK3</accession>
<sequence>MGEVLSIQMPNDIIKRLRPAEWIVMLPPAKRMKTFHEDGAKAPKLDKIAEVS</sequence>
<proteinExistence type="predicted"/>
<evidence type="ECO:0000313" key="1">
    <source>
        <dbReference type="EMBL" id="QHU15576.1"/>
    </source>
</evidence>
<protein>
    <submittedName>
        <fullName evidence="1">Uncharacterized protein</fullName>
    </submittedName>
</protein>
<reference evidence="1" key="1">
    <citation type="journal article" date="2020" name="Nature">
        <title>Giant virus diversity and host interactions through global metagenomics.</title>
        <authorList>
            <person name="Schulz F."/>
            <person name="Roux S."/>
            <person name="Paez-Espino D."/>
            <person name="Jungbluth S."/>
            <person name="Walsh D.A."/>
            <person name="Denef V.J."/>
            <person name="McMahon K.D."/>
            <person name="Konstantinidis K.T."/>
            <person name="Eloe-Fadrosh E.A."/>
            <person name="Kyrpides N.C."/>
            <person name="Woyke T."/>
        </authorList>
    </citation>
    <scope>NUCLEOTIDE SEQUENCE</scope>
    <source>
        <strain evidence="1">GVMAG-S-3300002307-41</strain>
    </source>
</reference>